<evidence type="ECO:0000256" key="1">
    <source>
        <dbReference type="SAM" id="MobiDB-lite"/>
    </source>
</evidence>
<evidence type="ECO:0000313" key="2">
    <source>
        <dbReference type="EMBL" id="AGC71560.1"/>
    </source>
</evidence>
<protein>
    <submittedName>
        <fullName evidence="2">Uncharacterized protein</fullName>
    </submittedName>
</protein>
<accession>L7VZH2</accession>
<feature type="region of interest" description="Disordered" evidence="1">
    <location>
        <begin position="23"/>
        <end position="43"/>
    </location>
</feature>
<dbReference type="AlphaFoldDB" id="L7VZH2"/>
<dbReference type="EMBL" id="JX649876">
    <property type="protein sequence ID" value="AGC71560.1"/>
    <property type="molecule type" value="Genomic_DNA"/>
</dbReference>
<feature type="compositionally biased region" description="Low complexity" evidence="1">
    <location>
        <begin position="23"/>
        <end position="35"/>
    </location>
</feature>
<reference evidence="2" key="1">
    <citation type="submission" date="2012-09" db="EMBL/GenBank/DDBJ databases">
        <title>Metagenomic Characterization of a Microbial Community in Wastewater Detects High Levels of Antibiotic Resistance.</title>
        <authorList>
            <person name="Abrams M."/>
            <person name="Caldwell A."/>
            <person name="Vandaei E."/>
            <person name="Lee W."/>
            <person name="Perrott J."/>
            <person name="Khan S.Y."/>
            <person name="Ta J."/>
            <person name="Romero D."/>
            <person name="Nguyen V."/>
            <person name="Pourmand N."/>
            <person name="Ouverney C.C."/>
        </authorList>
    </citation>
    <scope>NUCLEOTIDE SEQUENCE</scope>
</reference>
<organism evidence="2">
    <name type="scientific">uncultured bacterium A1Q1_fos_517</name>
    <dbReference type="NCBI Taxonomy" id="1256582"/>
    <lineage>
        <taxon>Bacteria</taxon>
        <taxon>environmental samples</taxon>
    </lineage>
</organism>
<sequence length="43" mass="4480">MHGRRLTTPPCARLPESCVQTSALGARPALRAGAGETTPSLTF</sequence>
<name>L7VZH2_9BACT</name>
<proteinExistence type="predicted"/>